<evidence type="ECO:0000313" key="2">
    <source>
        <dbReference type="EMBL" id="KIX85550.1"/>
    </source>
</evidence>
<accession>A0A0D2I2Y1</accession>
<keyword evidence="1" id="KW-0812">Transmembrane</keyword>
<keyword evidence="1" id="KW-1133">Transmembrane helix</keyword>
<reference evidence="2 3" key="1">
    <citation type="journal article" date="2013" name="Proc. Natl. Acad. Sci. U.S.A.">
        <title>Candidate phylum TM6 genome recovered from a hospital sink biofilm provides genomic insights into this uncultivated phylum.</title>
        <authorList>
            <person name="McLean J.S."/>
            <person name="Lombardo M.J."/>
            <person name="Badger J.H."/>
            <person name="Edlund A."/>
            <person name="Novotny M."/>
            <person name="Yee-Greenbaum J."/>
            <person name="Vyahhi N."/>
            <person name="Hall A.P."/>
            <person name="Yang Y."/>
            <person name="Dupont C.L."/>
            <person name="Ziegler M.G."/>
            <person name="Chitsaz H."/>
            <person name="Allen A.E."/>
            <person name="Yooseph S."/>
            <person name="Tesler G."/>
            <person name="Pevzner P.A."/>
            <person name="Friedman R.M."/>
            <person name="Nealson K.H."/>
            <person name="Venter J.C."/>
            <person name="Lasken R.S."/>
        </authorList>
    </citation>
    <scope>NUCLEOTIDE SEQUENCE [LARGE SCALE GENOMIC DNA]</scope>
    <source>
        <strain evidence="2 3">TM6SC1</strain>
    </source>
</reference>
<dbReference type="EMBL" id="ARQD01000001">
    <property type="protein sequence ID" value="KIX85550.1"/>
    <property type="molecule type" value="Genomic_DNA"/>
</dbReference>
<evidence type="ECO:0000256" key="1">
    <source>
        <dbReference type="SAM" id="Phobius"/>
    </source>
</evidence>
<feature type="transmembrane region" description="Helical" evidence="1">
    <location>
        <begin position="6"/>
        <end position="28"/>
    </location>
</feature>
<name>A0A0D2I2Y1_9BACT</name>
<dbReference type="AlphaFoldDB" id="A0A0D2I2Y1"/>
<feature type="transmembrane region" description="Helical" evidence="1">
    <location>
        <begin position="127"/>
        <end position="146"/>
    </location>
</feature>
<dbReference type="Proteomes" id="UP000032214">
    <property type="component" value="Unassembled WGS sequence"/>
</dbReference>
<feature type="transmembrane region" description="Helical" evidence="1">
    <location>
        <begin position="96"/>
        <end position="121"/>
    </location>
</feature>
<proteinExistence type="predicted"/>
<feature type="transmembrane region" description="Helical" evidence="1">
    <location>
        <begin position="37"/>
        <end position="59"/>
    </location>
</feature>
<organism evidence="2 3">
    <name type="scientific">candidate division TM6 bacterium JCVI TM6SC1</name>
    <dbReference type="NCBI Taxonomy" id="1306947"/>
    <lineage>
        <taxon>Bacteria</taxon>
        <taxon>Candidatus Babelota</taxon>
        <taxon>Vermiphilus</taxon>
    </lineage>
</organism>
<sequence length="161" mass="18093">MKNNLYYGTAILLITALFLLDVSSLIVLKSSIIYSILCLYTILILDKAPLWSTMLVGILNCWYGVIEYGSGSICLLYLIPIGFLSRALCSFVYKPYMLFPLTIIIGIGIKLSIIDSGLYGLHIHPTYIFWKICVNILVGIGVALTYKMVGNQDNRYQDIYT</sequence>
<protein>
    <submittedName>
        <fullName evidence="2">Uncharacterized protein</fullName>
    </submittedName>
</protein>
<evidence type="ECO:0000313" key="3">
    <source>
        <dbReference type="Proteomes" id="UP000032214"/>
    </source>
</evidence>
<keyword evidence="1" id="KW-0472">Membrane</keyword>
<gene>
    <name evidence="2" type="ORF">J120_01110</name>
</gene>
<feature type="transmembrane region" description="Helical" evidence="1">
    <location>
        <begin position="65"/>
        <end position="84"/>
    </location>
</feature>
<comment type="caution">
    <text evidence="2">The sequence shown here is derived from an EMBL/GenBank/DDBJ whole genome shotgun (WGS) entry which is preliminary data.</text>
</comment>
<keyword evidence="3" id="KW-1185">Reference proteome</keyword>